<evidence type="ECO:0000256" key="1">
    <source>
        <dbReference type="SAM" id="Phobius"/>
    </source>
</evidence>
<keyword evidence="1" id="KW-1133">Transmembrane helix</keyword>
<dbReference type="AlphaFoldDB" id="A0A6J6H8C0"/>
<organism evidence="2">
    <name type="scientific">freshwater metagenome</name>
    <dbReference type="NCBI Taxonomy" id="449393"/>
    <lineage>
        <taxon>unclassified sequences</taxon>
        <taxon>metagenomes</taxon>
        <taxon>ecological metagenomes</taxon>
    </lineage>
</organism>
<keyword evidence="1" id="KW-0472">Membrane</keyword>
<proteinExistence type="predicted"/>
<protein>
    <submittedName>
        <fullName evidence="2">Unannotated protein</fullName>
    </submittedName>
</protein>
<accession>A0A6J6H8C0</accession>
<evidence type="ECO:0000313" key="2">
    <source>
        <dbReference type="EMBL" id="CAB4609266.1"/>
    </source>
</evidence>
<gene>
    <name evidence="2" type="ORF">UFOPK1857_00301</name>
</gene>
<reference evidence="2" key="1">
    <citation type="submission" date="2020-05" db="EMBL/GenBank/DDBJ databases">
        <authorList>
            <person name="Chiriac C."/>
            <person name="Salcher M."/>
            <person name="Ghai R."/>
            <person name="Kavagutti S V."/>
        </authorList>
    </citation>
    <scope>NUCLEOTIDE SEQUENCE</scope>
</reference>
<name>A0A6J6H8C0_9ZZZZ</name>
<sequence>MTEGPFLSRRELREAQLRATNGLSQEPVAEVVAESVEPVVSGFNFPPLTKNQLVQMGRLTDESDISEVSTAVTNVQVASSSVAQVATTGVINPYAPKVAEPVASAPVAPAAPVTATPVYEPVLGEAEEPITASVQLFDVSPNLNIEPQTASIIIDNFEPLDAISIAISETGELLKTGSIELPNLSTNTGEIATILDAAQVDEAIAQDSVNGYVSTIAPIRASGVVNTAGKIGIMPSKRAKGQNAGFAVLTLSLLMIAVGGLVLAAFMLGFLK</sequence>
<feature type="transmembrane region" description="Helical" evidence="1">
    <location>
        <begin position="244"/>
        <end position="271"/>
    </location>
</feature>
<keyword evidence="1" id="KW-0812">Transmembrane</keyword>
<dbReference type="EMBL" id="CAEZUU010000040">
    <property type="protein sequence ID" value="CAB4609266.1"/>
    <property type="molecule type" value="Genomic_DNA"/>
</dbReference>